<dbReference type="InterPro" id="IPR014544">
    <property type="entry name" value="UCP028408"/>
</dbReference>
<feature type="domain" description="Wadjet protein JetD C-terminal" evidence="1">
    <location>
        <begin position="217"/>
        <end position="393"/>
    </location>
</feature>
<reference evidence="3 4" key="1">
    <citation type="submission" date="2019-07" db="EMBL/GenBank/DDBJ databases">
        <title>Reclasification of Spiribacter aquaticus.</title>
        <authorList>
            <person name="Leon M.J."/>
            <person name="Sanchez-Porro C."/>
            <person name="Ventosa A."/>
        </authorList>
    </citation>
    <scope>NUCLEOTIDE SEQUENCE [LARGE SCALE GENOMIC DNA]</scope>
    <source>
        <strain evidence="3 4">SP30</strain>
    </source>
</reference>
<dbReference type="Pfam" id="PF09983">
    <property type="entry name" value="JetD_C"/>
    <property type="match status" value="1"/>
</dbReference>
<dbReference type="Pfam" id="PF11795">
    <property type="entry name" value="DUF3322"/>
    <property type="match status" value="1"/>
</dbReference>
<comment type="caution">
    <text evidence="3">The sequence shown here is derived from an EMBL/GenBank/DDBJ whole genome shotgun (WGS) entry which is preliminary data.</text>
</comment>
<dbReference type="EMBL" id="VMKP01000001">
    <property type="protein sequence ID" value="TVO66244.1"/>
    <property type="molecule type" value="Genomic_DNA"/>
</dbReference>
<keyword evidence="4" id="KW-1185">Reference proteome</keyword>
<dbReference type="InterPro" id="IPR024534">
    <property type="entry name" value="JetD_C"/>
</dbReference>
<dbReference type="InterPro" id="IPR024537">
    <property type="entry name" value="DUF3322"/>
</dbReference>
<evidence type="ECO:0000259" key="2">
    <source>
        <dbReference type="Pfam" id="PF11795"/>
    </source>
</evidence>
<dbReference type="AlphaFoldDB" id="A0A557RM40"/>
<dbReference type="PIRSF" id="PIRSF028408">
    <property type="entry name" value="UCP028408"/>
    <property type="match status" value="1"/>
</dbReference>
<evidence type="ECO:0008006" key="5">
    <source>
        <dbReference type="Google" id="ProtNLM"/>
    </source>
</evidence>
<evidence type="ECO:0000259" key="1">
    <source>
        <dbReference type="Pfam" id="PF09983"/>
    </source>
</evidence>
<sequence>MTAKWTQPADLRDQLQRFWDKGTWLAAHVTGEPLFPLELRLRRPAARDIAEQFGAVSDWVRALRAGSREHRGCGYAITWQRVTNRVQGANDLPTGISVPTEADGLALIGRRRDVERFCALRDEMLNRHPRLSDWLMRRPLTALAHADEWPRLLAILDYFVANPRPGVYQRQLDIPGVDTKFIGERRRLLGELLDAVLPPAAIDASATGANGFTQRYGLRQRPTLIRFRVLDPSLAIAGLTDLSVPVDDFAALSIPPGPVFITENEINGLAFPACRGGLVIFGLGYGVEALSAVPWLQERRIDYWGDIDTHGFAILNRLRHHLPQTRSLLMDRETLDTHWALCGQEPASRRFTGWLEHLTAEEQTLYQAIRDNTLGDCLRLEQERIAFGAVQRAVAAITGASMGTN</sequence>
<dbReference type="Proteomes" id="UP000316688">
    <property type="component" value="Unassembled WGS sequence"/>
</dbReference>
<dbReference type="RefSeq" id="WP_144346823.1">
    <property type="nucleotide sequence ID" value="NZ_VMKP01000001.1"/>
</dbReference>
<protein>
    <recommendedName>
        <fullName evidence="5">DUF3322 and DUF2220 domain-containing protein</fullName>
    </recommendedName>
</protein>
<accession>A0A557RM40</accession>
<feature type="domain" description="DUF3322" evidence="2">
    <location>
        <begin position="8"/>
        <end position="194"/>
    </location>
</feature>
<evidence type="ECO:0000313" key="4">
    <source>
        <dbReference type="Proteomes" id="UP000316688"/>
    </source>
</evidence>
<name>A0A557RM40_9GAMM</name>
<organism evidence="3 4">
    <name type="scientific">Spiribacter aquaticus</name>
    <dbReference type="NCBI Taxonomy" id="1935996"/>
    <lineage>
        <taxon>Bacteria</taxon>
        <taxon>Pseudomonadati</taxon>
        <taxon>Pseudomonadota</taxon>
        <taxon>Gammaproteobacteria</taxon>
        <taxon>Chromatiales</taxon>
        <taxon>Ectothiorhodospiraceae</taxon>
        <taxon>Spiribacter</taxon>
    </lineage>
</organism>
<gene>
    <name evidence="3" type="ORF">FPL11_00660</name>
</gene>
<proteinExistence type="predicted"/>
<evidence type="ECO:0000313" key="3">
    <source>
        <dbReference type="EMBL" id="TVO66244.1"/>
    </source>
</evidence>